<gene>
    <name evidence="1" type="ORF">Bhyg_17168</name>
</gene>
<comment type="caution">
    <text evidence="1">The sequence shown here is derived from an EMBL/GenBank/DDBJ whole genome shotgun (WGS) entry which is preliminary data.</text>
</comment>
<accession>A0A9Q0MKI2</accession>
<sequence>QKAFSDIKSNAAESWLEESLYVTEEKGVLAICKVNLIHAVILFEYLKRVDQKLQRCIVKIDFGPVHIKYCITGKGSAKVEEFVGEEEISKNIKQLIVGAFWFSDTKNVLPTLKKIDAEIKKGDKVPTYSSSGSGSSGGRDKEFANCLTYAVNILERYSNELKIENWDSPRIMKALPLPNLWIRIWHRMQKR</sequence>
<dbReference type="AlphaFoldDB" id="A0A9Q0MKI2"/>
<name>A0A9Q0MKI2_9DIPT</name>
<evidence type="ECO:0000313" key="2">
    <source>
        <dbReference type="Proteomes" id="UP001151699"/>
    </source>
</evidence>
<dbReference type="Proteomes" id="UP001151699">
    <property type="component" value="Unassembled WGS sequence"/>
</dbReference>
<keyword evidence="2" id="KW-1185">Reference proteome</keyword>
<reference evidence="1" key="1">
    <citation type="submission" date="2022-07" db="EMBL/GenBank/DDBJ databases">
        <authorList>
            <person name="Trinca V."/>
            <person name="Uliana J.V.C."/>
            <person name="Torres T.T."/>
            <person name="Ward R.J."/>
            <person name="Monesi N."/>
        </authorList>
    </citation>
    <scope>NUCLEOTIDE SEQUENCE</scope>
    <source>
        <strain evidence="1">HSMRA1968</strain>
        <tissue evidence="1">Whole embryos</tissue>
    </source>
</reference>
<organism evidence="1 2">
    <name type="scientific">Pseudolycoriella hygida</name>
    <dbReference type="NCBI Taxonomy" id="35572"/>
    <lineage>
        <taxon>Eukaryota</taxon>
        <taxon>Metazoa</taxon>
        <taxon>Ecdysozoa</taxon>
        <taxon>Arthropoda</taxon>
        <taxon>Hexapoda</taxon>
        <taxon>Insecta</taxon>
        <taxon>Pterygota</taxon>
        <taxon>Neoptera</taxon>
        <taxon>Endopterygota</taxon>
        <taxon>Diptera</taxon>
        <taxon>Nematocera</taxon>
        <taxon>Sciaroidea</taxon>
        <taxon>Sciaridae</taxon>
        <taxon>Pseudolycoriella</taxon>
    </lineage>
</organism>
<protein>
    <submittedName>
        <fullName evidence="1">Uncharacterized protein</fullName>
    </submittedName>
</protein>
<dbReference type="EMBL" id="WJQU01002276">
    <property type="protein sequence ID" value="KAJ6633041.1"/>
    <property type="molecule type" value="Genomic_DNA"/>
</dbReference>
<feature type="non-terminal residue" evidence="1">
    <location>
        <position position="191"/>
    </location>
</feature>
<proteinExistence type="predicted"/>
<evidence type="ECO:0000313" key="1">
    <source>
        <dbReference type="EMBL" id="KAJ6633041.1"/>
    </source>
</evidence>